<dbReference type="Pfam" id="PF04422">
    <property type="entry name" value="FrhB_FdhB_N"/>
    <property type="match status" value="1"/>
</dbReference>
<dbReference type="AlphaFoldDB" id="A0A238KUR1"/>
<feature type="domain" description="Coenzyme F420 hydrogenase/dehydrogenase beta subunit N-terminal" evidence="1">
    <location>
        <begin position="88"/>
        <end position="158"/>
    </location>
</feature>
<dbReference type="InterPro" id="IPR007525">
    <property type="entry name" value="FrhB_FdhB_C"/>
</dbReference>
<protein>
    <submittedName>
        <fullName evidence="3">Coenzyme F420-reducing hydrogenase subunit beta</fullName>
    </submittedName>
</protein>
<keyword evidence="4" id="KW-1185">Reference proteome</keyword>
<dbReference type="EMBL" id="FXYE01000002">
    <property type="protein sequence ID" value="SMX46437.1"/>
    <property type="molecule type" value="Genomic_DNA"/>
</dbReference>
<dbReference type="Pfam" id="PF04432">
    <property type="entry name" value="FrhB_FdhB_C"/>
    <property type="match status" value="1"/>
</dbReference>
<evidence type="ECO:0000313" key="3">
    <source>
        <dbReference type="EMBL" id="SMX46437.1"/>
    </source>
</evidence>
<dbReference type="InterPro" id="IPR045220">
    <property type="entry name" value="FRHB/FDHB/HCAR-like"/>
</dbReference>
<dbReference type="RefSeq" id="WP_093968167.1">
    <property type="nucleotide sequence ID" value="NZ_FXYE01000002.1"/>
</dbReference>
<gene>
    <name evidence="3" type="ORF">COL8621_03116</name>
</gene>
<dbReference type="InterPro" id="IPR007516">
    <property type="entry name" value="Co_F420_Hydgase/DH_bsu_N"/>
</dbReference>
<sequence length="408" mass="43143">MSDFSSANLSKVQRGDLCAGCGACAAIAPGKVSMRIAKSGYLRPDQSADLSPQEEARVGQACPGLGETVTVDGRKTDTLWGPYVAMRQGNALNPALRFQASSGGGLSAVLVHLLESGKVDGVVQTAAAPDLPIGNCTVLSQTPEDVFNAAGSRYAPSDPVTAIYQTIVPGKRYAFVGKPCDIVAMRGLMKDDAELKAAVPYLLSFFCAGVPSLKGVEEVLGALGTTLDDTAAFRFRGQGWPGHATATDRAGTERSMTYHDSWGKVLSRHVQHRCKVCADGTGKLADLVFADAWESDEAGYPVFEERDGTSLIVARTDAGQALLNAAEAAGSIESEPFDVATLAAIQPGQRGRRRALFARLAGLKLCLKPIPNYRGLTLVAAARQNPLKENMRNFLGMVRRVLTGRIGS</sequence>
<evidence type="ECO:0000259" key="1">
    <source>
        <dbReference type="Pfam" id="PF04422"/>
    </source>
</evidence>
<evidence type="ECO:0000313" key="4">
    <source>
        <dbReference type="Proteomes" id="UP000202922"/>
    </source>
</evidence>
<dbReference type="Proteomes" id="UP000202922">
    <property type="component" value="Unassembled WGS sequence"/>
</dbReference>
<dbReference type="GO" id="GO:0090415">
    <property type="term" value="F:7-hydroxymethyl chlorophyll a reductase activity"/>
    <property type="evidence" value="ECO:0007669"/>
    <property type="project" value="TreeGrafter"/>
</dbReference>
<name>A0A238KUR1_9RHOB</name>
<accession>A0A238KUR1</accession>
<dbReference type="PANTHER" id="PTHR31332">
    <property type="entry name" value="7-HYDROXYMETHYL CHLOROPHYLL A REDUCTASE, CHLOROPLASTIC"/>
    <property type="match status" value="1"/>
</dbReference>
<dbReference type="GO" id="GO:0033354">
    <property type="term" value="P:chlorophyll cycle"/>
    <property type="evidence" value="ECO:0007669"/>
    <property type="project" value="TreeGrafter"/>
</dbReference>
<proteinExistence type="predicted"/>
<evidence type="ECO:0000259" key="2">
    <source>
        <dbReference type="Pfam" id="PF04432"/>
    </source>
</evidence>
<feature type="domain" description="Coenzyme F420 hydrogenase/dehydrogenase beta subunit C-terminal" evidence="2">
    <location>
        <begin position="171"/>
        <end position="338"/>
    </location>
</feature>
<reference evidence="4" key="1">
    <citation type="submission" date="2017-05" db="EMBL/GenBank/DDBJ databases">
        <authorList>
            <person name="Rodrigo-Torres L."/>
            <person name="Arahal R. D."/>
            <person name="Lucena T."/>
        </authorList>
    </citation>
    <scope>NUCLEOTIDE SEQUENCE [LARGE SCALE GENOMIC DNA]</scope>
    <source>
        <strain evidence="4">CECT 8621</strain>
    </source>
</reference>
<dbReference type="PANTHER" id="PTHR31332:SF0">
    <property type="entry name" value="7-HYDROXYMETHYL CHLOROPHYLL A REDUCTASE, CHLOROPLASTIC"/>
    <property type="match status" value="1"/>
</dbReference>
<dbReference type="OrthoDB" id="3247493at2"/>
<organism evidence="3 4">
    <name type="scientific">Actibacterium lipolyticum</name>
    <dbReference type="NCBI Taxonomy" id="1524263"/>
    <lineage>
        <taxon>Bacteria</taxon>
        <taxon>Pseudomonadati</taxon>
        <taxon>Pseudomonadota</taxon>
        <taxon>Alphaproteobacteria</taxon>
        <taxon>Rhodobacterales</taxon>
        <taxon>Roseobacteraceae</taxon>
        <taxon>Actibacterium</taxon>
    </lineage>
</organism>